<name>A0AAW8TW84_9ENTE</name>
<dbReference type="Proteomes" id="UP001255696">
    <property type="component" value="Unassembled WGS sequence"/>
</dbReference>
<evidence type="ECO:0000313" key="2">
    <source>
        <dbReference type="EMBL" id="MDT2797095.1"/>
    </source>
</evidence>
<dbReference type="InterPro" id="IPR056906">
    <property type="entry name" value="ORF2/G2P_dom"/>
</dbReference>
<dbReference type="AlphaFoldDB" id="A0AAW8TW84"/>
<feature type="domain" description="Replication-associated protein ORF2/G2P" evidence="1">
    <location>
        <begin position="71"/>
        <end position="185"/>
    </location>
</feature>
<dbReference type="EMBL" id="JARQBI010000016">
    <property type="protein sequence ID" value="MDT2797095.1"/>
    <property type="molecule type" value="Genomic_DNA"/>
</dbReference>
<organism evidence="2 3">
    <name type="scientific">Enterococcus cecorum</name>
    <dbReference type="NCBI Taxonomy" id="44008"/>
    <lineage>
        <taxon>Bacteria</taxon>
        <taxon>Bacillati</taxon>
        <taxon>Bacillota</taxon>
        <taxon>Bacilli</taxon>
        <taxon>Lactobacillales</taxon>
        <taxon>Enterococcaceae</taxon>
        <taxon>Enterococcus</taxon>
    </lineage>
</organism>
<evidence type="ECO:0000259" key="1">
    <source>
        <dbReference type="Pfam" id="PF23343"/>
    </source>
</evidence>
<accession>A0AAW8TW84</accession>
<gene>
    <name evidence="2" type="ORF">P7H47_07555</name>
</gene>
<sequence length="273" mass="32972">MKSFVREKRTVAGNYMEIDLYVRTEEQERACRMPRKRRNYISRPSQNNWNDKKSRRYAKLLIYANFRKDDYYLTLTYANEHLPDTPDQAKKDQDNYLRKLKRLYEKQDQELKYMWFTSYQFAEDTGYIKRIHHHVLINGVVDRDLIEDCWSKGRGKSKEKIGRTDCRRIQPGKMNELEELANYLTDQEKHENGRWKKGQKRWSSSKNLVKPYETKNDYKWSQRKLAEIGRLGDEESILAKLQGNYRVIGEMKSKYTEETGWYVKLVVMKMEDT</sequence>
<comment type="caution">
    <text evidence="2">The sequence shown here is derived from an EMBL/GenBank/DDBJ whole genome shotgun (WGS) entry which is preliminary data.</text>
</comment>
<evidence type="ECO:0000313" key="3">
    <source>
        <dbReference type="Proteomes" id="UP001255696"/>
    </source>
</evidence>
<protein>
    <recommendedName>
        <fullName evidence="1">Replication-associated protein ORF2/G2P domain-containing protein</fullName>
    </recommendedName>
</protein>
<proteinExistence type="predicted"/>
<dbReference type="RefSeq" id="WP_311897782.1">
    <property type="nucleotide sequence ID" value="NZ_JARQBI010000016.1"/>
</dbReference>
<dbReference type="Pfam" id="PF23343">
    <property type="entry name" value="REP_ORF2-G2P"/>
    <property type="match status" value="1"/>
</dbReference>
<reference evidence="2" key="1">
    <citation type="submission" date="2023-03" db="EMBL/GenBank/DDBJ databases">
        <authorList>
            <person name="Shen W."/>
            <person name="Cai J."/>
        </authorList>
    </citation>
    <scope>NUCLEOTIDE SEQUENCE</scope>
    <source>
        <strain evidence="2">B245-2</strain>
    </source>
</reference>